<name>A0ABR9WBX0_9BACT</name>
<keyword evidence="7" id="KW-1185">Reference proteome</keyword>
<dbReference type="RefSeq" id="WP_194120106.1">
    <property type="nucleotide sequence ID" value="NZ_JBHSRU010000034.1"/>
</dbReference>
<sequence>MKHNEIKPRERILETVSNLFHYQGYNATGVNQIVEESGVGKSSLYQHFRSKEEMAVAYLNERHIFWFSNLVESTSTSESAEEKVLAAFDFITLMNEKEEYRGCSFLNMLSEIPKENTVLLTVIQQHKNEVQDFFRNTLKDTNIDSDHIYFLFESAIIESKLFTNAWPVHSAKSIIQSLFTHHYDTETSLTAV</sequence>
<dbReference type="InterPro" id="IPR036271">
    <property type="entry name" value="Tet_transcr_reg_TetR-rel_C_sf"/>
</dbReference>
<keyword evidence="3" id="KW-0804">Transcription</keyword>
<dbReference type="InterPro" id="IPR009057">
    <property type="entry name" value="Homeodomain-like_sf"/>
</dbReference>
<comment type="caution">
    <text evidence="6">The sequence shown here is derived from an EMBL/GenBank/DDBJ whole genome shotgun (WGS) entry which is preliminary data.</text>
</comment>
<evidence type="ECO:0000313" key="6">
    <source>
        <dbReference type="EMBL" id="MBE9461856.1"/>
    </source>
</evidence>
<dbReference type="Pfam" id="PF00440">
    <property type="entry name" value="TetR_N"/>
    <property type="match status" value="1"/>
</dbReference>
<feature type="domain" description="HTH tetR-type" evidence="5">
    <location>
        <begin position="6"/>
        <end position="66"/>
    </location>
</feature>
<evidence type="ECO:0000256" key="4">
    <source>
        <dbReference type="PROSITE-ProRule" id="PRU00335"/>
    </source>
</evidence>
<gene>
    <name evidence="6" type="ORF">IEE83_08170</name>
</gene>
<accession>A0ABR9WBX0</accession>
<dbReference type="Proteomes" id="UP000634134">
    <property type="component" value="Unassembled WGS sequence"/>
</dbReference>
<dbReference type="Gene3D" id="1.10.357.10">
    <property type="entry name" value="Tetracycline Repressor, domain 2"/>
    <property type="match status" value="1"/>
</dbReference>
<dbReference type="PANTHER" id="PTHR47506:SF1">
    <property type="entry name" value="HTH-TYPE TRANSCRIPTIONAL REGULATOR YJDC"/>
    <property type="match status" value="1"/>
</dbReference>
<organism evidence="6 7">
    <name type="scientific">Dyadobacter subterraneus</name>
    <dbReference type="NCBI Taxonomy" id="2773304"/>
    <lineage>
        <taxon>Bacteria</taxon>
        <taxon>Pseudomonadati</taxon>
        <taxon>Bacteroidota</taxon>
        <taxon>Cytophagia</taxon>
        <taxon>Cytophagales</taxon>
        <taxon>Spirosomataceae</taxon>
        <taxon>Dyadobacter</taxon>
    </lineage>
</organism>
<dbReference type="EMBL" id="JACYGY010000001">
    <property type="protein sequence ID" value="MBE9461856.1"/>
    <property type="molecule type" value="Genomic_DNA"/>
</dbReference>
<keyword evidence="2 4" id="KW-0238">DNA-binding</keyword>
<dbReference type="SUPFAM" id="SSF46689">
    <property type="entry name" value="Homeodomain-like"/>
    <property type="match status" value="1"/>
</dbReference>
<dbReference type="PRINTS" id="PR00455">
    <property type="entry name" value="HTHTETR"/>
</dbReference>
<evidence type="ECO:0000256" key="1">
    <source>
        <dbReference type="ARBA" id="ARBA00023015"/>
    </source>
</evidence>
<feature type="DNA-binding region" description="H-T-H motif" evidence="4">
    <location>
        <begin position="29"/>
        <end position="48"/>
    </location>
</feature>
<dbReference type="PANTHER" id="PTHR47506">
    <property type="entry name" value="TRANSCRIPTIONAL REGULATORY PROTEIN"/>
    <property type="match status" value="1"/>
</dbReference>
<dbReference type="SUPFAM" id="SSF48498">
    <property type="entry name" value="Tetracyclin repressor-like, C-terminal domain"/>
    <property type="match status" value="1"/>
</dbReference>
<keyword evidence="1" id="KW-0805">Transcription regulation</keyword>
<dbReference type="PROSITE" id="PS50977">
    <property type="entry name" value="HTH_TETR_2"/>
    <property type="match status" value="1"/>
</dbReference>
<evidence type="ECO:0000256" key="3">
    <source>
        <dbReference type="ARBA" id="ARBA00023163"/>
    </source>
</evidence>
<protein>
    <submittedName>
        <fullName evidence="6">TetR/AcrR family transcriptional regulator</fullName>
    </submittedName>
</protein>
<dbReference type="InterPro" id="IPR001647">
    <property type="entry name" value="HTH_TetR"/>
</dbReference>
<reference evidence="7" key="1">
    <citation type="submission" date="2023-07" db="EMBL/GenBank/DDBJ databases">
        <title>Dyadobacter sp. nov 'subterranea' isolated from contaminted grondwater.</title>
        <authorList>
            <person name="Szabo I."/>
            <person name="Al-Omari J."/>
            <person name="Szerdahelyi S.G."/>
            <person name="Rado J."/>
        </authorList>
    </citation>
    <scope>NUCLEOTIDE SEQUENCE [LARGE SCALE GENOMIC DNA]</scope>
    <source>
        <strain evidence="7">UP-52</strain>
    </source>
</reference>
<evidence type="ECO:0000259" key="5">
    <source>
        <dbReference type="PROSITE" id="PS50977"/>
    </source>
</evidence>
<evidence type="ECO:0000256" key="2">
    <source>
        <dbReference type="ARBA" id="ARBA00023125"/>
    </source>
</evidence>
<proteinExistence type="predicted"/>
<evidence type="ECO:0000313" key="7">
    <source>
        <dbReference type="Proteomes" id="UP000634134"/>
    </source>
</evidence>